<evidence type="ECO:0000256" key="3">
    <source>
        <dbReference type="ARBA" id="ARBA00022692"/>
    </source>
</evidence>
<feature type="transmembrane region" description="Helical" evidence="7">
    <location>
        <begin position="89"/>
        <end position="109"/>
    </location>
</feature>
<dbReference type="RefSeq" id="XP_002109275.1">
    <property type="nucleotide sequence ID" value="XM_002109239.1"/>
</dbReference>
<evidence type="ECO:0000256" key="2">
    <source>
        <dbReference type="ARBA" id="ARBA00010023"/>
    </source>
</evidence>
<organism evidence="8 9">
    <name type="scientific">Trichoplax adhaerens</name>
    <name type="common">Trichoplax reptans</name>
    <dbReference type="NCBI Taxonomy" id="10228"/>
    <lineage>
        <taxon>Eukaryota</taxon>
        <taxon>Metazoa</taxon>
        <taxon>Placozoa</taxon>
        <taxon>Uniplacotomia</taxon>
        <taxon>Trichoplacea</taxon>
        <taxon>Trichoplacidae</taxon>
        <taxon>Trichoplax</taxon>
    </lineage>
</organism>
<dbReference type="EMBL" id="DS985242">
    <property type="protein sequence ID" value="EDV27441.1"/>
    <property type="molecule type" value="Genomic_DNA"/>
</dbReference>
<dbReference type="GeneID" id="6750490"/>
<dbReference type="PANTHER" id="PTHR13314:SF2">
    <property type="entry name" value="CALCIUM CHANNEL FLOWER HOMOLOG"/>
    <property type="match status" value="1"/>
</dbReference>
<dbReference type="InterPro" id="IPR019365">
    <property type="entry name" value="TVP18/Ca-channel_flower"/>
</dbReference>
<dbReference type="FunCoup" id="B3RNE9">
    <property type="interactions" value="910"/>
</dbReference>
<dbReference type="Pfam" id="PF10233">
    <property type="entry name" value="Cg6151-P"/>
    <property type="match status" value="1"/>
</dbReference>
<dbReference type="InParanoid" id="B3RNE9"/>
<keyword evidence="3 7" id="KW-0812">Transmembrane</keyword>
<keyword evidence="9" id="KW-1185">Reference proteome</keyword>
<dbReference type="Proteomes" id="UP000009022">
    <property type="component" value="Unassembled WGS sequence"/>
</dbReference>
<dbReference type="OrthoDB" id="9934994at2759"/>
<evidence type="ECO:0000256" key="6">
    <source>
        <dbReference type="SAM" id="MobiDB-lite"/>
    </source>
</evidence>
<dbReference type="GO" id="GO:0016192">
    <property type="term" value="P:vesicle-mediated transport"/>
    <property type="evidence" value="ECO:0000318"/>
    <property type="project" value="GO_Central"/>
</dbReference>
<proteinExistence type="inferred from homology"/>
<dbReference type="GO" id="GO:0012505">
    <property type="term" value="C:endomembrane system"/>
    <property type="evidence" value="ECO:0007669"/>
    <property type="project" value="UniProtKB-SubCell"/>
</dbReference>
<dbReference type="eggNOG" id="KOG4085">
    <property type="taxonomic scope" value="Eukaryota"/>
</dbReference>
<comment type="subcellular location">
    <subcellularLocation>
        <location evidence="1">Endomembrane system</location>
        <topology evidence="1">Multi-pass membrane protein</topology>
    </subcellularLocation>
</comment>
<evidence type="ECO:0000313" key="9">
    <source>
        <dbReference type="Proteomes" id="UP000009022"/>
    </source>
</evidence>
<sequence length="202" mass="22382">MKTNQLFAFLYQPINEDVVQKLQTFEDDKQRSVECEVLVTQRVLGSLPNNEDEFNKTYKCGARCFGTLAAVVCIINGIITVITVSPLCIAMGAYMILLGVGIFIFEAPLLCKQAESARTFHEFISNRRFIEKAAIYILLSLVPILVCFGITTLIGCGMVFITGVFYGLMAIGKRGGARQKQPDQQELDPLNDVESQKGDAKK</sequence>
<dbReference type="KEGG" id="tad:TRIADDRAFT_53141"/>
<dbReference type="PhylomeDB" id="B3RNE9"/>
<evidence type="ECO:0008006" key="10">
    <source>
        <dbReference type="Google" id="ProtNLM"/>
    </source>
</evidence>
<evidence type="ECO:0000256" key="7">
    <source>
        <dbReference type="SAM" id="Phobius"/>
    </source>
</evidence>
<evidence type="ECO:0000256" key="1">
    <source>
        <dbReference type="ARBA" id="ARBA00004127"/>
    </source>
</evidence>
<dbReference type="PANTHER" id="PTHR13314">
    <property type="entry name" value="CALCIUM CHANNEL FLOWER HOMOLOG"/>
    <property type="match status" value="1"/>
</dbReference>
<gene>
    <name evidence="8" type="ORF">TRIADDRAFT_53141</name>
</gene>
<dbReference type="HOGENOM" id="CLU_1356229_0_0_1"/>
<keyword evidence="5 7" id="KW-0472">Membrane</keyword>
<dbReference type="CTD" id="6750490"/>
<evidence type="ECO:0000256" key="5">
    <source>
        <dbReference type="ARBA" id="ARBA00023136"/>
    </source>
</evidence>
<dbReference type="SMART" id="SM01077">
    <property type="entry name" value="Cg6151-P"/>
    <property type="match status" value="1"/>
</dbReference>
<dbReference type="GO" id="GO:0016020">
    <property type="term" value="C:membrane"/>
    <property type="evidence" value="ECO:0007669"/>
    <property type="project" value="InterPro"/>
</dbReference>
<feature type="region of interest" description="Disordered" evidence="6">
    <location>
        <begin position="177"/>
        <end position="202"/>
    </location>
</feature>
<name>B3RNE9_TRIAD</name>
<dbReference type="AlphaFoldDB" id="B3RNE9"/>
<feature type="transmembrane region" description="Helical" evidence="7">
    <location>
        <begin position="129"/>
        <end position="146"/>
    </location>
</feature>
<reference evidence="8 9" key="1">
    <citation type="journal article" date="2008" name="Nature">
        <title>The Trichoplax genome and the nature of placozoans.</title>
        <authorList>
            <person name="Srivastava M."/>
            <person name="Begovic E."/>
            <person name="Chapman J."/>
            <person name="Putnam N.H."/>
            <person name="Hellsten U."/>
            <person name="Kawashima T."/>
            <person name="Kuo A."/>
            <person name="Mitros T."/>
            <person name="Salamov A."/>
            <person name="Carpenter M.L."/>
            <person name="Signorovitch A.Y."/>
            <person name="Moreno M.A."/>
            <person name="Kamm K."/>
            <person name="Grimwood J."/>
            <person name="Schmutz J."/>
            <person name="Shapiro H."/>
            <person name="Grigoriev I.V."/>
            <person name="Buss L.W."/>
            <person name="Schierwater B."/>
            <person name="Dellaporta S.L."/>
            <person name="Rokhsar D.S."/>
        </authorList>
    </citation>
    <scope>NUCLEOTIDE SEQUENCE [LARGE SCALE GENOMIC DNA]</scope>
    <source>
        <strain evidence="8 9">Grell-BS-1999</strain>
    </source>
</reference>
<evidence type="ECO:0000313" key="8">
    <source>
        <dbReference type="EMBL" id="EDV27441.1"/>
    </source>
</evidence>
<keyword evidence="4 7" id="KW-1133">Transmembrane helix</keyword>
<feature type="transmembrane region" description="Helical" evidence="7">
    <location>
        <begin position="64"/>
        <end position="83"/>
    </location>
</feature>
<evidence type="ECO:0000256" key="4">
    <source>
        <dbReference type="ARBA" id="ARBA00022989"/>
    </source>
</evidence>
<comment type="similarity">
    <text evidence="2">Belongs to the calcium channel flower family.</text>
</comment>
<accession>B3RNE9</accession>
<protein>
    <recommendedName>
        <fullName evidence="10">Calcium channel flower</fullName>
    </recommendedName>
</protein>